<evidence type="ECO:0008006" key="4">
    <source>
        <dbReference type="Google" id="ProtNLM"/>
    </source>
</evidence>
<dbReference type="PATRIC" id="fig|219572.3.peg.1039"/>
<gene>
    <name evidence="2" type="ORF">A7J50_1021</name>
</gene>
<dbReference type="Pfam" id="PF06551">
    <property type="entry name" value="DUF1120"/>
    <property type="match status" value="1"/>
</dbReference>
<evidence type="ECO:0000256" key="1">
    <source>
        <dbReference type="SAM" id="SignalP"/>
    </source>
</evidence>
<evidence type="ECO:0000313" key="2">
    <source>
        <dbReference type="EMBL" id="ANF84462.1"/>
    </source>
</evidence>
<evidence type="ECO:0000313" key="3">
    <source>
        <dbReference type="Proteomes" id="UP000077829"/>
    </source>
</evidence>
<protein>
    <recommendedName>
        <fullName evidence="4">Protein GltF</fullName>
    </recommendedName>
</protein>
<dbReference type="AlphaFoldDB" id="A0A172YWK9"/>
<dbReference type="STRING" id="219572.A7J50_1021"/>
<keyword evidence="1" id="KW-0732">Signal</keyword>
<sequence precursor="true">MQPSRVLITAALLLAGISNVVAASSVDLGVVGVITPSACTPTLSNNGVVDHGKISVQDFPDSGNKQLPTVTLQLVVTCNAPMLMAVKPTDNRAGSVHVNPYGDFFGLGQASGNKNIGWYHLLVANATADDTPAALIDFVQGQWMDAENTWWGVGVMRTVKGASWAPLPLTTFKADVSVETTLLDKNTLPISEEIQIDGSATLDVVYL</sequence>
<dbReference type="EMBL" id="CP015600">
    <property type="protein sequence ID" value="ANF84462.1"/>
    <property type="molecule type" value="Genomic_DNA"/>
</dbReference>
<reference evidence="2 3" key="1">
    <citation type="submission" date="2016-05" db="EMBL/GenBank/DDBJ databases">
        <title>Complete genome sequence of Pseudomonas antarctica PAMC 27494.</title>
        <authorList>
            <person name="Lee J."/>
        </authorList>
    </citation>
    <scope>NUCLEOTIDE SEQUENCE [LARGE SCALE GENOMIC DNA]</scope>
    <source>
        <strain evidence="2 3">PAMC 27494</strain>
    </source>
</reference>
<dbReference type="Proteomes" id="UP000077829">
    <property type="component" value="Chromosome"/>
</dbReference>
<dbReference type="InterPro" id="IPR010546">
    <property type="entry name" value="DUF1120"/>
</dbReference>
<feature type="signal peptide" evidence="1">
    <location>
        <begin position="1"/>
        <end position="22"/>
    </location>
</feature>
<feature type="chain" id="PRO_5008005156" description="Protein GltF" evidence="1">
    <location>
        <begin position="23"/>
        <end position="207"/>
    </location>
</feature>
<proteinExistence type="predicted"/>
<organism evidence="2 3">
    <name type="scientific">Pseudomonas antarctica</name>
    <dbReference type="NCBI Taxonomy" id="219572"/>
    <lineage>
        <taxon>Bacteria</taxon>
        <taxon>Pseudomonadati</taxon>
        <taxon>Pseudomonadota</taxon>
        <taxon>Gammaproteobacteria</taxon>
        <taxon>Pseudomonadales</taxon>
        <taxon>Pseudomonadaceae</taxon>
        <taxon>Pseudomonas</taxon>
    </lineage>
</organism>
<dbReference type="KEGG" id="panr:A7J50_1021"/>
<accession>A0A172YWK9</accession>
<name>A0A172YWK9_9PSED</name>